<dbReference type="SUPFAM" id="SSF47336">
    <property type="entry name" value="ACP-like"/>
    <property type="match status" value="1"/>
</dbReference>
<reference evidence="1 2" key="1">
    <citation type="submission" date="2016-01" db="EMBL/GenBank/DDBJ databases">
        <title>Characterization of the Clostridium difficile lineages that are prevalent in Hong Kong and China.</title>
        <authorList>
            <person name="Kwok J.S.-L."/>
            <person name="Lam W.-Y."/>
            <person name="Ip M."/>
            <person name="Chan T.-F."/>
            <person name="Hawkey P.M."/>
            <person name="Tsui S.K.-W."/>
        </authorList>
    </citation>
    <scope>NUCLEOTIDE SEQUENCE [LARGE SCALE GENOMIC DNA]</scope>
    <source>
        <strain evidence="1 2">300064</strain>
    </source>
</reference>
<dbReference type="RefSeq" id="WP_043663118.1">
    <property type="nucleotide sequence ID" value="NZ_JSEG01000006.1"/>
</dbReference>
<dbReference type="EMBL" id="LRDH01000161">
    <property type="protein sequence ID" value="PPV12130.1"/>
    <property type="molecule type" value="Genomic_DNA"/>
</dbReference>
<protein>
    <recommendedName>
        <fullName evidence="3">Peptide maturation system acyl carrier-related protein</fullName>
    </recommendedName>
</protein>
<comment type="caution">
    <text evidence="1">The sequence shown here is derived from an EMBL/GenBank/DDBJ whole genome shotgun (WGS) entry which is preliminary data.</text>
</comment>
<sequence>MYNNYQEIKNKLGELLEKRFNINFSDNDLVNKSLLGKDINLKSRDLLYIFFDVEDTFNIKIEEKYIVSHKFNTFNNICNIICCELGI</sequence>
<proteinExistence type="predicted"/>
<accession>A0A0A6PXG4</accession>
<dbReference type="InterPro" id="IPR023972">
    <property type="entry name" value="CHP04069_acyl_carrier-rel"/>
</dbReference>
<dbReference type="InterPro" id="IPR036736">
    <property type="entry name" value="ACP-like_sf"/>
</dbReference>
<evidence type="ECO:0000313" key="1">
    <source>
        <dbReference type="EMBL" id="PPV12130.1"/>
    </source>
</evidence>
<evidence type="ECO:0008006" key="3">
    <source>
        <dbReference type="Google" id="ProtNLM"/>
    </source>
</evidence>
<gene>
    <name evidence="1" type="ORF">AWN73_19840</name>
</gene>
<evidence type="ECO:0000313" key="2">
    <source>
        <dbReference type="Proteomes" id="UP000238081"/>
    </source>
</evidence>
<dbReference type="Proteomes" id="UP000238081">
    <property type="component" value="Unassembled WGS sequence"/>
</dbReference>
<organism evidence="1 2">
    <name type="scientific">Clostridium butyricum</name>
    <dbReference type="NCBI Taxonomy" id="1492"/>
    <lineage>
        <taxon>Bacteria</taxon>
        <taxon>Bacillati</taxon>
        <taxon>Bacillota</taxon>
        <taxon>Clostridia</taxon>
        <taxon>Eubacteriales</taxon>
        <taxon>Clostridiaceae</taxon>
        <taxon>Clostridium</taxon>
    </lineage>
</organism>
<dbReference type="Gene3D" id="1.10.1200.10">
    <property type="entry name" value="ACP-like"/>
    <property type="match status" value="1"/>
</dbReference>
<dbReference type="AlphaFoldDB" id="A0A0A6PXG4"/>
<dbReference type="NCBIfam" id="TIGR04069">
    <property type="entry name" value="ocin_ACP_rel"/>
    <property type="match status" value="1"/>
</dbReference>
<name>A0A0A6PXG4_CLOBU</name>